<feature type="domain" description="Initiator Rep protein WH1" evidence="2">
    <location>
        <begin position="27"/>
        <end position="171"/>
    </location>
</feature>
<evidence type="ECO:0000313" key="3">
    <source>
        <dbReference type="EMBL" id="BDD12216.1"/>
    </source>
</evidence>
<dbReference type="Gene3D" id="1.10.10.10">
    <property type="entry name" value="Winged helix-like DNA-binding domain superfamily/Winged helix DNA-binding domain"/>
    <property type="match status" value="2"/>
</dbReference>
<dbReference type="InterPro" id="IPR000525">
    <property type="entry name" value="Initiator_Rep_WH1"/>
</dbReference>
<geneLocation type="plasmid" evidence="3 4">
    <name>pFA3</name>
</geneLocation>
<evidence type="ECO:0000259" key="2">
    <source>
        <dbReference type="Pfam" id="PF01051"/>
    </source>
</evidence>
<dbReference type="InterPro" id="IPR036388">
    <property type="entry name" value="WH-like_DNA-bd_sf"/>
</dbReference>
<organism evidence="3 4">
    <name type="scientific">Fulvitalea axinellae</name>
    <dbReference type="NCBI Taxonomy" id="1182444"/>
    <lineage>
        <taxon>Bacteria</taxon>
        <taxon>Pseudomonadati</taxon>
        <taxon>Bacteroidota</taxon>
        <taxon>Cytophagia</taxon>
        <taxon>Cytophagales</taxon>
        <taxon>Persicobacteraceae</taxon>
        <taxon>Fulvitalea</taxon>
    </lineage>
</organism>
<sequence>MSEEGIDFQGFKIVKEREVEQVGARRVFKSNRMVESRQRFSLIQQRAIIIAISQIKREDQKMGSYKINLSDVLALPPGKKISGAQYKQVREELMKLTKTSIDLIKNDKAWKSYGFISSVEKKEWANYVNIRFNEEIKPFLLNLKDQYTSYFVKSVEEFRKTHSIRIYELCKQYLTIGHRKLGFEFLLDMLYLKNSKSYKQYYIFNSSVLKPCVKEINETSDIYIEYEPVRSGRKVTDILFRFKAKSSERKIEATPRKESEEKPKLRSDAEKASLAQRILPEAGYQRLVGQYGKDKVDYAIEMISARKEITNPRGYLIKALREGYFDLQFVREKDVSEKRVKAEAQRKEREDRKVTKDKISAEYDKFRRELLTRYFENSSEEDLEEFLFEHEISNNSQERKYVKEFASGKPSGLAKNFFASWLVSNYGSDEDRTFLSVELYAKSKYDFEWKDPD</sequence>
<dbReference type="SUPFAM" id="SSF46785">
    <property type="entry name" value="Winged helix' DNA-binding domain"/>
    <property type="match status" value="2"/>
</dbReference>
<reference evidence="3 4" key="1">
    <citation type="submission" date="2021-12" db="EMBL/GenBank/DDBJ databases">
        <title>Genome sequencing of bacteria with rrn-lacking chromosome and rrn-plasmid.</title>
        <authorList>
            <person name="Anda M."/>
            <person name="Iwasaki W."/>
        </authorList>
    </citation>
    <scope>NUCLEOTIDE SEQUENCE [LARGE SCALE GENOMIC DNA]</scope>
    <source>
        <strain evidence="3 4">DSM 100852</strain>
        <plasmid evidence="3 4">pFA3</plasmid>
    </source>
</reference>
<evidence type="ECO:0000313" key="4">
    <source>
        <dbReference type="Proteomes" id="UP001348817"/>
    </source>
</evidence>
<dbReference type="EMBL" id="AP025317">
    <property type="protein sequence ID" value="BDD12216.1"/>
    <property type="molecule type" value="Genomic_DNA"/>
</dbReference>
<keyword evidence="3" id="KW-0614">Plasmid</keyword>
<dbReference type="KEGG" id="fax:FUAX_46480"/>
<dbReference type="GO" id="GO:0003887">
    <property type="term" value="F:DNA-directed DNA polymerase activity"/>
    <property type="evidence" value="ECO:0007669"/>
    <property type="project" value="InterPro"/>
</dbReference>
<dbReference type="InterPro" id="IPR036390">
    <property type="entry name" value="WH_DNA-bd_sf"/>
</dbReference>
<accession>A0AAU9CJC5</accession>
<name>A0AAU9CJC5_9BACT</name>
<protein>
    <recommendedName>
        <fullName evidence="2">Initiator Rep protein WH1 domain-containing protein</fullName>
    </recommendedName>
</protein>
<proteinExistence type="inferred from homology"/>
<dbReference type="AlphaFoldDB" id="A0AAU9CJC5"/>
<gene>
    <name evidence="3" type="ORF">FUAX_46480</name>
</gene>
<dbReference type="GO" id="GO:0006270">
    <property type="term" value="P:DNA replication initiation"/>
    <property type="evidence" value="ECO:0007669"/>
    <property type="project" value="InterPro"/>
</dbReference>
<dbReference type="Proteomes" id="UP001348817">
    <property type="component" value="Plasmid pFA3"/>
</dbReference>
<dbReference type="Pfam" id="PF01051">
    <property type="entry name" value="Rep3_N"/>
    <property type="match status" value="1"/>
</dbReference>
<dbReference type="RefSeq" id="WP_338395358.1">
    <property type="nucleotide sequence ID" value="NZ_AP025317.1"/>
</dbReference>
<keyword evidence="4" id="KW-1185">Reference proteome</keyword>
<evidence type="ECO:0000256" key="1">
    <source>
        <dbReference type="ARBA" id="ARBA00038283"/>
    </source>
</evidence>
<comment type="similarity">
    <text evidence="1">Belongs to the initiator RepB protein family.</text>
</comment>
<dbReference type="Pfam" id="PF21205">
    <property type="entry name" value="Rep3_C"/>
    <property type="match status" value="1"/>
</dbReference>